<feature type="region of interest" description="Disordered" evidence="1">
    <location>
        <begin position="56"/>
        <end position="104"/>
    </location>
</feature>
<evidence type="ECO:0000313" key="2">
    <source>
        <dbReference type="EMBL" id="QFQ01831.1"/>
    </source>
</evidence>
<evidence type="ECO:0000313" key="3">
    <source>
        <dbReference type="Proteomes" id="UP000326711"/>
    </source>
</evidence>
<reference evidence="3" key="1">
    <citation type="submission" date="2019-10" db="EMBL/GenBank/DDBJ databases">
        <title>Complete genome sequence of Corynebacterium urogenitalis DSM 108747, isolated from the genital tract of a cow.</title>
        <authorList>
            <person name="Ruckert C."/>
            <person name="Ballas P."/>
            <person name="Wagener K."/>
            <person name="Drillich M."/>
            <person name="Kaempfer P."/>
            <person name="Busse H.-J."/>
            <person name="Ehling-Schulz M."/>
        </authorList>
    </citation>
    <scope>NUCLEOTIDE SEQUENCE [LARGE SCALE GENOMIC DNA]</scope>
    <source>
        <strain evidence="3">LMM 1652</strain>
    </source>
</reference>
<dbReference type="KEGG" id="cuo:CUROG_02185"/>
<proteinExistence type="predicted"/>
<gene>
    <name evidence="2" type="ORF">CUROG_02185</name>
</gene>
<sequence>MAKKAKFTLQSDLSVEQLHAVLSSERYLISKDEMEDSHKADIVDSHYDVREDGVVASKVRMRSRPDAGVERNQGSEEAEQQTPRPMEIEQTTHVAPCGSDKKGTGFRVSTITSLPGNIGSIFTEMDATPDAAADGDPARPGSDVHVEVKVEVKIPIVGGKLAKQLLGNSEETVSKGLRRAARLAE</sequence>
<dbReference type="Proteomes" id="UP000326711">
    <property type="component" value="Chromosome"/>
</dbReference>
<keyword evidence="3" id="KW-1185">Reference proteome</keyword>
<evidence type="ECO:0000256" key="1">
    <source>
        <dbReference type="SAM" id="MobiDB-lite"/>
    </source>
</evidence>
<evidence type="ECO:0008006" key="4">
    <source>
        <dbReference type="Google" id="ProtNLM"/>
    </source>
</evidence>
<dbReference type="EMBL" id="CP045032">
    <property type="protein sequence ID" value="QFQ01831.1"/>
    <property type="molecule type" value="Genomic_DNA"/>
</dbReference>
<name>A0A5J6Z674_9CORY</name>
<dbReference type="RefSeq" id="WP_151902279.1">
    <property type="nucleotide sequence ID" value="NZ_CP045032.1"/>
</dbReference>
<dbReference type="AlphaFoldDB" id="A0A5J6Z674"/>
<protein>
    <recommendedName>
        <fullName evidence="4">DUF2505 domain-containing protein</fullName>
    </recommendedName>
</protein>
<dbReference type="Pfam" id="PF10698">
    <property type="entry name" value="DUF2505"/>
    <property type="match status" value="1"/>
</dbReference>
<dbReference type="OrthoDB" id="43506at1716"/>
<accession>A0A5J6Z674</accession>
<dbReference type="InterPro" id="IPR019639">
    <property type="entry name" value="DUF2505"/>
</dbReference>
<organism evidence="2 3">
    <name type="scientific">Corynebacterium urogenitale</name>
    <dbReference type="NCBI Taxonomy" id="2487892"/>
    <lineage>
        <taxon>Bacteria</taxon>
        <taxon>Bacillati</taxon>
        <taxon>Actinomycetota</taxon>
        <taxon>Actinomycetes</taxon>
        <taxon>Mycobacteriales</taxon>
        <taxon>Corynebacteriaceae</taxon>
        <taxon>Corynebacterium</taxon>
    </lineage>
</organism>